<reference evidence="1 2" key="1">
    <citation type="submission" date="2015-03" db="EMBL/GenBank/DDBJ databases">
        <title>Genome sequence of Kiloniella sp. P1-1, isolated from the gut microflora of Pacific white shrimp, Penaeus vannamei.</title>
        <authorList>
            <person name="Shao Z."/>
            <person name="Wang L."/>
            <person name="Li X."/>
        </authorList>
    </citation>
    <scope>NUCLEOTIDE SEQUENCE [LARGE SCALE GENOMIC DNA]</scope>
    <source>
        <strain evidence="1 2">P1-1</strain>
    </source>
</reference>
<dbReference type="RefSeq" id="WP_046501867.1">
    <property type="nucleotide sequence ID" value="NZ_LANI01000001.1"/>
</dbReference>
<name>A0A0M2RFD8_9PROT</name>
<keyword evidence="2" id="KW-1185">Reference proteome</keyword>
<comment type="caution">
    <text evidence="1">The sequence shown here is derived from an EMBL/GenBank/DDBJ whole genome shotgun (WGS) entry which is preliminary data.</text>
</comment>
<dbReference type="EMBL" id="LANI01000001">
    <property type="protein sequence ID" value="KKJ78730.1"/>
    <property type="molecule type" value="Genomic_DNA"/>
</dbReference>
<sequence>MLITKDEVVDIFSKLLAGKISREEVDSWACEKMYAFDYEELEFSPAEDEELLWSGVMYLMGIDLQTSPREYMYSFEEIEEVYREKWRDNL</sequence>
<dbReference type="AlphaFoldDB" id="A0A0M2RFD8"/>
<accession>A0A0M2RFD8</accession>
<dbReference type="Proteomes" id="UP000034491">
    <property type="component" value="Unassembled WGS sequence"/>
</dbReference>
<protein>
    <submittedName>
        <fullName evidence="1">Uncharacterized protein</fullName>
    </submittedName>
</protein>
<evidence type="ECO:0000313" key="1">
    <source>
        <dbReference type="EMBL" id="KKJ78730.1"/>
    </source>
</evidence>
<organism evidence="1 2">
    <name type="scientific">Kiloniella litopenaei</name>
    <dbReference type="NCBI Taxonomy" id="1549748"/>
    <lineage>
        <taxon>Bacteria</taxon>
        <taxon>Pseudomonadati</taxon>
        <taxon>Pseudomonadota</taxon>
        <taxon>Alphaproteobacteria</taxon>
        <taxon>Rhodospirillales</taxon>
        <taxon>Kiloniellaceae</taxon>
        <taxon>Kiloniella</taxon>
    </lineage>
</organism>
<gene>
    <name evidence="1" type="ORF">WH95_01240</name>
</gene>
<evidence type="ECO:0000313" key="2">
    <source>
        <dbReference type="Proteomes" id="UP000034491"/>
    </source>
</evidence>
<dbReference type="OrthoDB" id="8481922at2"/>
<proteinExistence type="predicted"/>